<evidence type="ECO:0000313" key="2">
    <source>
        <dbReference type="Proteomes" id="UP000037943"/>
    </source>
</evidence>
<comment type="caution">
    <text evidence="1">The sequence shown here is derived from an EMBL/GenBank/DDBJ whole genome shotgun (WGS) entry which is preliminary data.</text>
</comment>
<sequence>MVAHYNFSASAFDHKPHDFQGFNLLRASVNEIADEEGFPLRMGIHTCALILPE</sequence>
<gene>
    <name evidence="1" type="ORF">AC499_0833</name>
</gene>
<dbReference type="EMBL" id="LGLK01000057">
    <property type="protein sequence ID" value="KPC17631.1"/>
    <property type="molecule type" value="Genomic_DNA"/>
</dbReference>
<keyword evidence="2" id="KW-1185">Reference proteome</keyword>
<reference evidence="1 2" key="1">
    <citation type="submission" date="2015-10" db="EMBL/GenBank/DDBJ databases">
        <title>Comparative genomics and high-throughput reverse genetic screens identify a new phytobacterial MAMP and an Arabidopsis receptor required for immune elicitation.</title>
        <authorList>
            <person name="Mott G.A."/>
            <person name="Thakur S."/>
            <person name="Wang P.W."/>
            <person name="Desveaux D."/>
            <person name="Guttman D.S."/>
        </authorList>
    </citation>
    <scope>NUCLEOTIDE SEQUENCE [LARGE SCALE GENOMIC DNA]</scope>
    <source>
        <strain evidence="1 2">107</strain>
    </source>
</reference>
<accession>A0ABR5KS37</accession>
<organism evidence="1 2">
    <name type="scientific">Pseudomonas amygdali pv. lachrymans</name>
    <name type="common">Pseudomonas syringae pv. lachrymans</name>
    <dbReference type="NCBI Taxonomy" id="53707"/>
    <lineage>
        <taxon>Bacteria</taxon>
        <taxon>Pseudomonadati</taxon>
        <taxon>Pseudomonadota</taxon>
        <taxon>Gammaproteobacteria</taxon>
        <taxon>Pseudomonadales</taxon>
        <taxon>Pseudomonadaceae</taxon>
        <taxon>Pseudomonas</taxon>
        <taxon>Pseudomonas amygdali</taxon>
    </lineage>
</organism>
<dbReference type="Proteomes" id="UP000037943">
    <property type="component" value="Unassembled WGS sequence"/>
</dbReference>
<name>A0ABR5KS37_PSEAV</name>
<evidence type="ECO:0000313" key="1">
    <source>
        <dbReference type="EMBL" id="KPC17631.1"/>
    </source>
</evidence>
<proteinExistence type="predicted"/>
<protein>
    <submittedName>
        <fullName evidence="1">Uncharacterized protein</fullName>
    </submittedName>
</protein>